<protein>
    <submittedName>
        <fullName evidence="1">Uncharacterized protein</fullName>
    </submittedName>
</protein>
<sequence length="194" mass="22260">MVGSARHFLDRILPRCATSSESRPARSPSVGWLLSHRDERSGKRALCEGNTPVASLYRMYEYLVVGYNTGLRTEIEYFFNQPSWSVSAIPDPEDPDPERYAILSVLPSYLAMAFNRLIERGLVRAAPAIIMPDMEDEMRNRPQVLEEEPSWAAQVPALEQTLIIPDESNKTPKEDWRFIEKKVIVEEPHVLFVW</sequence>
<comment type="caution">
    <text evidence="1">The sequence shown here is derived from an EMBL/GenBank/DDBJ whole genome shotgun (WGS) entry which is preliminary data.</text>
</comment>
<dbReference type="EMBL" id="JAZGSY010000107">
    <property type="protein sequence ID" value="KAL1840579.1"/>
    <property type="molecule type" value="Genomic_DNA"/>
</dbReference>
<reference evidence="1 2" key="1">
    <citation type="journal article" date="2024" name="Commun. Biol.">
        <title>Comparative genomic analysis of thermophilic fungi reveals convergent evolutionary adaptations and gene losses.</title>
        <authorList>
            <person name="Steindorff A.S."/>
            <person name="Aguilar-Pontes M.V."/>
            <person name="Robinson A.J."/>
            <person name="Andreopoulos B."/>
            <person name="LaButti K."/>
            <person name="Kuo A."/>
            <person name="Mondo S."/>
            <person name="Riley R."/>
            <person name="Otillar R."/>
            <person name="Haridas S."/>
            <person name="Lipzen A."/>
            <person name="Grimwood J."/>
            <person name="Schmutz J."/>
            <person name="Clum A."/>
            <person name="Reid I.D."/>
            <person name="Moisan M.C."/>
            <person name="Butler G."/>
            <person name="Nguyen T.T.M."/>
            <person name="Dewar K."/>
            <person name="Conant G."/>
            <person name="Drula E."/>
            <person name="Henrissat B."/>
            <person name="Hansel C."/>
            <person name="Singer S."/>
            <person name="Hutchinson M.I."/>
            <person name="de Vries R.P."/>
            <person name="Natvig D.O."/>
            <person name="Powell A.J."/>
            <person name="Tsang A."/>
            <person name="Grigoriev I.V."/>
        </authorList>
    </citation>
    <scope>NUCLEOTIDE SEQUENCE [LARGE SCALE GENOMIC DNA]</scope>
    <source>
        <strain evidence="1 2">CBS 620.91</strain>
    </source>
</reference>
<evidence type="ECO:0000313" key="1">
    <source>
        <dbReference type="EMBL" id="KAL1840579.1"/>
    </source>
</evidence>
<evidence type="ECO:0000313" key="2">
    <source>
        <dbReference type="Proteomes" id="UP001583172"/>
    </source>
</evidence>
<name>A0ABR3VFD2_HUMIN</name>
<dbReference type="Proteomes" id="UP001583172">
    <property type="component" value="Unassembled WGS sequence"/>
</dbReference>
<proteinExistence type="predicted"/>
<organism evidence="1 2">
    <name type="scientific">Humicola insolens</name>
    <name type="common">Soft-rot fungus</name>
    <dbReference type="NCBI Taxonomy" id="85995"/>
    <lineage>
        <taxon>Eukaryota</taxon>
        <taxon>Fungi</taxon>
        <taxon>Dikarya</taxon>
        <taxon>Ascomycota</taxon>
        <taxon>Pezizomycotina</taxon>
        <taxon>Sordariomycetes</taxon>
        <taxon>Sordariomycetidae</taxon>
        <taxon>Sordariales</taxon>
        <taxon>Chaetomiaceae</taxon>
        <taxon>Mycothermus</taxon>
    </lineage>
</organism>
<accession>A0ABR3VFD2</accession>
<gene>
    <name evidence="1" type="ORF">VTJ49DRAFT_311</name>
</gene>
<keyword evidence="2" id="KW-1185">Reference proteome</keyword>